<dbReference type="PIRSF" id="PIRSF019239">
    <property type="entry name" value="MrpE"/>
    <property type="match status" value="1"/>
</dbReference>
<evidence type="ECO:0000313" key="7">
    <source>
        <dbReference type="EMBL" id="TSH95816.1"/>
    </source>
</evidence>
<evidence type="ECO:0000256" key="3">
    <source>
        <dbReference type="ARBA" id="ARBA00022475"/>
    </source>
</evidence>
<dbReference type="GO" id="GO:0005886">
    <property type="term" value="C:plasma membrane"/>
    <property type="evidence" value="ECO:0007669"/>
    <property type="project" value="UniProtKB-SubCell"/>
</dbReference>
<dbReference type="InterPro" id="IPR002758">
    <property type="entry name" value="Cation_antiport_E"/>
</dbReference>
<dbReference type="Pfam" id="PF01899">
    <property type="entry name" value="MNHE"/>
    <property type="match status" value="1"/>
</dbReference>
<evidence type="ECO:0000256" key="5">
    <source>
        <dbReference type="ARBA" id="ARBA00022989"/>
    </source>
</evidence>
<comment type="subcellular location">
    <subcellularLocation>
        <location evidence="1">Cell membrane</location>
        <topology evidence="1">Multi-pass membrane protein</topology>
    </subcellularLocation>
</comment>
<dbReference type="PANTHER" id="PTHR34584">
    <property type="entry name" value="NA(+)/H(+) ANTIPORTER SUBUNIT E1"/>
    <property type="match status" value="1"/>
</dbReference>
<dbReference type="EMBL" id="VLTJ01000020">
    <property type="protein sequence ID" value="TSH95816.1"/>
    <property type="molecule type" value="Genomic_DNA"/>
</dbReference>
<dbReference type="NCBIfam" id="NF006518">
    <property type="entry name" value="PRK08965.1-2"/>
    <property type="match status" value="1"/>
</dbReference>
<organism evidence="7 8">
    <name type="scientific">Verticiella sediminum</name>
    <dbReference type="NCBI Taxonomy" id="1247510"/>
    <lineage>
        <taxon>Bacteria</taxon>
        <taxon>Pseudomonadati</taxon>
        <taxon>Pseudomonadota</taxon>
        <taxon>Betaproteobacteria</taxon>
        <taxon>Burkholderiales</taxon>
        <taxon>Alcaligenaceae</taxon>
        <taxon>Verticiella</taxon>
    </lineage>
</organism>
<dbReference type="PANTHER" id="PTHR34584:SF1">
    <property type="entry name" value="NA(+)_H(+) ANTIPORTER SUBUNIT E1"/>
    <property type="match status" value="1"/>
</dbReference>
<dbReference type="Proteomes" id="UP000318405">
    <property type="component" value="Unassembled WGS sequence"/>
</dbReference>
<name>A0A556ASB7_9BURK</name>
<comment type="similarity">
    <text evidence="2">Belongs to the CPA3 antiporters (TC 2.A.63) subunit E family.</text>
</comment>
<reference evidence="7 8" key="1">
    <citation type="submission" date="2019-07" db="EMBL/GenBank/DDBJ databases">
        <title>Qingshengfaniella alkalisoli gen. nov., sp. nov., isolated from saline soil.</title>
        <authorList>
            <person name="Xu L."/>
            <person name="Huang X.-X."/>
            <person name="Sun J.-Q."/>
        </authorList>
    </citation>
    <scope>NUCLEOTIDE SEQUENCE [LARGE SCALE GENOMIC DNA]</scope>
    <source>
        <strain evidence="7 8">DSM 27279</strain>
    </source>
</reference>
<dbReference type="GO" id="GO:0008324">
    <property type="term" value="F:monoatomic cation transmembrane transporter activity"/>
    <property type="evidence" value="ECO:0007669"/>
    <property type="project" value="InterPro"/>
</dbReference>
<keyword evidence="6" id="KW-0472">Membrane</keyword>
<gene>
    <name evidence="7" type="ORF">FOZ76_10525</name>
</gene>
<evidence type="ECO:0000256" key="4">
    <source>
        <dbReference type="ARBA" id="ARBA00022692"/>
    </source>
</evidence>
<sequence length="163" mass="18171">MLKRWFPSPLLSLFLLALWLLLNQSLSLGHILLGALLAWYGPYATRKLRPTPVRVRAPLALVRLVGRVAVDIVTSNIAVAGVVLGKPERRQRSGFMKIPLDMHDSHGLAALASILTACPGTVWAGLNEETNVLTIHVLDLQDEGEWVDIVKNRYEKLLMEIFE</sequence>
<evidence type="ECO:0000313" key="8">
    <source>
        <dbReference type="Proteomes" id="UP000318405"/>
    </source>
</evidence>
<evidence type="ECO:0000256" key="2">
    <source>
        <dbReference type="ARBA" id="ARBA00006228"/>
    </source>
</evidence>
<evidence type="ECO:0000256" key="1">
    <source>
        <dbReference type="ARBA" id="ARBA00004651"/>
    </source>
</evidence>
<evidence type="ECO:0000256" key="6">
    <source>
        <dbReference type="ARBA" id="ARBA00023136"/>
    </source>
</evidence>
<comment type="caution">
    <text evidence="7">The sequence shown here is derived from an EMBL/GenBank/DDBJ whole genome shotgun (WGS) entry which is preliminary data.</text>
</comment>
<keyword evidence="4" id="KW-0812">Transmembrane</keyword>
<accession>A0A556ASB7</accession>
<keyword evidence="5" id="KW-1133">Transmembrane helix</keyword>
<dbReference type="OrthoDB" id="9807187at2"/>
<dbReference type="AlphaFoldDB" id="A0A556ASB7"/>
<dbReference type="NCBIfam" id="NF006520">
    <property type="entry name" value="PRK08965.1-4"/>
    <property type="match status" value="1"/>
</dbReference>
<keyword evidence="8" id="KW-1185">Reference proteome</keyword>
<protein>
    <submittedName>
        <fullName evidence="7">Na+/H+ antiporter subunit E</fullName>
    </submittedName>
</protein>
<dbReference type="RefSeq" id="WP_143948173.1">
    <property type="nucleotide sequence ID" value="NZ_BAABMB010000002.1"/>
</dbReference>
<keyword evidence="3" id="KW-1003">Cell membrane</keyword>
<proteinExistence type="inferred from homology"/>